<comment type="caution">
    <text evidence="1">The sequence shown here is derived from an EMBL/GenBank/DDBJ whole genome shotgun (WGS) entry which is preliminary data.</text>
</comment>
<organism evidence="1 2">
    <name type="scientific">Penicillium frequentans</name>
    <dbReference type="NCBI Taxonomy" id="3151616"/>
    <lineage>
        <taxon>Eukaryota</taxon>
        <taxon>Fungi</taxon>
        <taxon>Dikarya</taxon>
        <taxon>Ascomycota</taxon>
        <taxon>Pezizomycotina</taxon>
        <taxon>Eurotiomycetes</taxon>
        <taxon>Eurotiomycetidae</taxon>
        <taxon>Eurotiales</taxon>
        <taxon>Aspergillaceae</taxon>
        <taxon>Penicillium</taxon>
    </lineage>
</organism>
<keyword evidence="2" id="KW-1185">Reference proteome</keyword>
<protein>
    <submittedName>
        <fullName evidence="1">Uncharacterized protein</fullName>
    </submittedName>
</protein>
<reference evidence="1 2" key="1">
    <citation type="journal article" date="2023" name="IMA Fungus">
        <title>Comparative genomic study of the Penicillium genus elucidates a diverse pangenome and 15 lateral gene transfer events.</title>
        <authorList>
            <person name="Petersen C."/>
            <person name="Sorensen T."/>
            <person name="Nielsen M.R."/>
            <person name="Sondergaard T.E."/>
            <person name="Sorensen J.L."/>
            <person name="Fitzpatrick D.A."/>
            <person name="Frisvad J.C."/>
            <person name="Nielsen K.L."/>
        </authorList>
    </citation>
    <scope>NUCLEOTIDE SEQUENCE [LARGE SCALE GENOMIC DNA]</scope>
    <source>
        <strain evidence="1 2">IBT 35679</strain>
    </source>
</reference>
<proteinExistence type="predicted"/>
<dbReference type="AlphaFoldDB" id="A0AAD6GKE4"/>
<sequence>MTMTAPCLLRYASGIARRGLSYEPVALYQLNPTYTARSPSPLLRPRHSDSALAPSLMFLGHPPTGKACHHAWACAIPTAPLCSGSASQVVTPPKKEEPVSKAVSAEHLDPSSFTDGDHIFAVAI</sequence>
<gene>
    <name evidence="1" type="ORF">N7494_002921</name>
</gene>
<accession>A0AAD6GKE4</accession>
<evidence type="ECO:0000313" key="1">
    <source>
        <dbReference type="EMBL" id="KAJ5553543.1"/>
    </source>
</evidence>
<dbReference type="Proteomes" id="UP001220324">
    <property type="component" value="Unassembled WGS sequence"/>
</dbReference>
<evidence type="ECO:0000313" key="2">
    <source>
        <dbReference type="Proteomes" id="UP001220324"/>
    </source>
</evidence>
<name>A0AAD6GKE4_9EURO</name>
<dbReference type="EMBL" id="JAQIZZ010000002">
    <property type="protein sequence ID" value="KAJ5553543.1"/>
    <property type="molecule type" value="Genomic_DNA"/>
</dbReference>